<protein>
    <recommendedName>
        <fullName evidence="3">Toxin-antitoxin system toxin component, PIN family</fullName>
    </recommendedName>
</protein>
<dbReference type="EMBL" id="CP007029">
    <property type="protein sequence ID" value="AHF00094.1"/>
    <property type="molecule type" value="Genomic_DNA"/>
</dbReference>
<reference evidence="1 2" key="1">
    <citation type="submission" date="2013-12" db="EMBL/GenBank/DDBJ databases">
        <authorList>
            <consortium name="DOE Joint Genome Institute"/>
            <person name="Muyzer G."/>
            <person name="Huntemann M."/>
            <person name="Han J."/>
            <person name="Chen A."/>
            <person name="Kyrpides N."/>
            <person name="Mavromatis K."/>
            <person name="Markowitz V."/>
            <person name="Palaniappan K."/>
            <person name="Ivanova N."/>
            <person name="Schaumberg A."/>
            <person name="Pati A."/>
            <person name="Liolios K."/>
            <person name="Nordberg H.P."/>
            <person name="Cantor M.N."/>
            <person name="Hua S.X."/>
            <person name="Woyke T."/>
        </authorList>
    </citation>
    <scope>NUCLEOTIDE SEQUENCE [LARGE SCALE GENOMIC DNA]</scope>
    <source>
        <strain evidence="1 2">ARh 1</strain>
    </source>
</reference>
<accession>W0DSY4</accession>
<dbReference type="HOGENOM" id="CLU_1991657_0_0_6"/>
<evidence type="ECO:0008006" key="3">
    <source>
        <dbReference type="Google" id="ProtNLM"/>
    </source>
</evidence>
<dbReference type="STRING" id="713585.THITH_09260"/>
<dbReference type="KEGG" id="tti:THITH_09260"/>
<organism evidence="1 2">
    <name type="scientific">Thioalkalivibrio paradoxus ARh 1</name>
    <dbReference type="NCBI Taxonomy" id="713585"/>
    <lineage>
        <taxon>Bacteria</taxon>
        <taxon>Pseudomonadati</taxon>
        <taxon>Pseudomonadota</taxon>
        <taxon>Gammaproteobacteria</taxon>
        <taxon>Chromatiales</taxon>
        <taxon>Ectothiorhodospiraceae</taxon>
        <taxon>Thioalkalivibrio</taxon>
    </lineage>
</organism>
<dbReference type="Proteomes" id="UP000005289">
    <property type="component" value="Chromosome"/>
</dbReference>
<proteinExistence type="predicted"/>
<dbReference type="AlphaFoldDB" id="W0DSY4"/>
<name>W0DSY4_9GAMM</name>
<keyword evidence="2" id="KW-1185">Reference proteome</keyword>
<sequence>MFSGFGAARVAVVPLARLLRSRYEILIGESVVREYLRIAQSKFGATPASLEFSLEVLRRLRIVPDGTEAFPSIGDPDDRPIVGSTLVAEAELFVTGDQLLLDLKNLGGMPIVSPRECWERLLLAS</sequence>
<gene>
    <name evidence="1" type="ORF">THITH_09260</name>
</gene>
<evidence type="ECO:0000313" key="1">
    <source>
        <dbReference type="EMBL" id="AHF00094.1"/>
    </source>
</evidence>
<evidence type="ECO:0000313" key="2">
    <source>
        <dbReference type="Proteomes" id="UP000005289"/>
    </source>
</evidence>